<evidence type="ECO:0000313" key="3">
    <source>
        <dbReference type="Proteomes" id="UP001176961"/>
    </source>
</evidence>
<proteinExistence type="predicted"/>
<comment type="caution">
    <text evidence="2">The sequence shown here is derived from an EMBL/GenBank/DDBJ whole genome shotgun (WGS) entry which is preliminary data.</text>
</comment>
<organism evidence="2 3">
    <name type="scientific">Cylicocyclus nassatus</name>
    <name type="common">Nematode worm</name>
    <dbReference type="NCBI Taxonomy" id="53992"/>
    <lineage>
        <taxon>Eukaryota</taxon>
        <taxon>Metazoa</taxon>
        <taxon>Ecdysozoa</taxon>
        <taxon>Nematoda</taxon>
        <taxon>Chromadorea</taxon>
        <taxon>Rhabditida</taxon>
        <taxon>Rhabditina</taxon>
        <taxon>Rhabditomorpha</taxon>
        <taxon>Strongyloidea</taxon>
        <taxon>Strongylidae</taxon>
        <taxon>Cylicocyclus</taxon>
    </lineage>
</organism>
<name>A0AA36H5I8_CYLNA</name>
<feature type="signal peptide" evidence="1">
    <location>
        <begin position="1"/>
        <end position="19"/>
    </location>
</feature>
<sequence>MKPMLFACILLAVFSSTLAAQSLQCYEGDSGLDNRHKRDCPKTVTFCYTSIAKNGDRAWRCDTINQCRDKEGCRPVLDGELCCCKKKLCNLLI</sequence>
<gene>
    <name evidence="2" type="ORF">CYNAS_LOCUS16499</name>
</gene>
<keyword evidence="3" id="KW-1185">Reference proteome</keyword>
<evidence type="ECO:0000313" key="2">
    <source>
        <dbReference type="EMBL" id="CAJ0604516.1"/>
    </source>
</evidence>
<keyword evidence="1" id="KW-0732">Signal</keyword>
<dbReference type="Proteomes" id="UP001176961">
    <property type="component" value="Unassembled WGS sequence"/>
</dbReference>
<accession>A0AA36H5I8</accession>
<feature type="chain" id="PRO_5041327952" evidence="1">
    <location>
        <begin position="20"/>
        <end position="93"/>
    </location>
</feature>
<evidence type="ECO:0000256" key="1">
    <source>
        <dbReference type="SAM" id="SignalP"/>
    </source>
</evidence>
<protein>
    <submittedName>
        <fullName evidence="2">Uncharacterized protein</fullName>
    </submittedName>
</protein>
<reference evidence="2" key="1">
    <citation type="submission" date="2023-07" db="EMBL/GenBank/DDBJ databases">
        <authorList>
            <consortium name="CYATHOMIX"/>
        </authorList>
    </citation>
    <scope>NUCLEOTIDE SEQUENCE</scope>
    <source>
        <strain evidence="2">N/A</strain>
    </source>
</reference>
<dbReference type="EMBL" id="CATQJL010000305">
    <property type="protein sequence ID" value="CAJ0604516.1"/>
    <property type="molecule type" value="Genomic_DNA"/>
</dbReference>
<dbReference type="AlphaFoldDB" id="A0AA36H5I8"/>